<evidence type="ECO:0000256" key="1">
    <source>
        <dbReference type="ARBA" id="ARBA00022729"/>
    </source>
</evidence>
<accession>A0A2S9XT32</accession>
<name>A0A2S9XT32_9BACT</name>
<dbReference type="AlphaFoldDB" id="A0A2S9XT32"/>
<dbReference type="InterPro" id="IPR052944">
    <property type="entry name" value="Sporulation_related"/>
</dbReference>
<evidence type="ECO:0000259" key="3">
    <source>
        <dbReference type="Pfam" id="PF17131"/>
    </source>
</evidence>
<gene>
    <name evidence="4" type="ORF">ENSA7_68230</name>
</gene>
<dbReference type="Gene3D" id="2.50.20.10">
    <property type="entry name" value="Lipoprotein localisation LolA/LolB/LppX"/>
    <property type="match status" value="1"/>
</dbReference>
<dbReference type="CDD" id="cd16329">
    <property type="entry name" value="LolA_like"/>
    <property type="match status" value="1"/>
</dbReference>
<proteinExistence type="predicted"/>
<organism evidence="4 5">
    <name type="scientific">Enhygromyxa salina</name>
    <dbReference type="NCBI Taxonomy" id="215803"/>
    <lineage>
        <taxon>Bacteria</taxon>
        <taxon>Pseudomonadati</taxon>
        <taxon>Myxococcota</taxon>
        <taxon>Polyangia</taxon>
        <taxon>Nannocystales</taxon>
        <taxon>Nannocystaceae</taxon>
        <taxon>Enhygromyxa</taxon>
    </lineage>
</organism>
<dbReference type="OrthoDB" id="9803781at2"/>
<dbReference type="RefSeq" id="WP_106093639.1">
    <property type="nucleotide sequence ID" value="NZ_PVNL01000135.1"/>
</dbReference>
<dbReference type="Pfam" id="PF17131">
    <property type="entry name" value="LolA_like"/>
    <property type="match status" value="1"/>
</dbReference>
<evidence type="ECO:0000313" key="5">
    <source>
        <dbReference type="Proteomes" id="UP000238823"/>
    </source>
</evidence>
<comment type="caution">
    <text evidence="4">The sequence shown here is derived from an EMBL/GenBank/DDBJ whole genome shotgun (WGS) entry which is preliminary data.</text>
</comment>
<protein>
    <recommendedName>
        <fullName evidence="3">Uncharacterized protein TP-0789 domain-containing protein</fullName>
    </recommendedName>
</protein>
<evidence type="ECO:0000313" key="4">
    <source>
        <dbReference type="EMBL" id="PRP96009.1"/>
    </source>
</evidence>
<keyword evidence="1 2" id="KW-0732">Signal</keyword>
<feature type="domain" description="Uncharacterized protein TP-0789" evidence="3">
    <location>
        <begin position="76"/>
        <end position="249"/>
    </location>
</feature>
<dbReference type="Proteomes" id="UP000238823">
    <property type="component" value="Unassembled WGS sequence"/>
</dbReference>
<dbReference type="PANTHER" id="PTHR37507">
    <property type="entry name" value="SPORULATION PROTEIN YDCC"/>
    <property type="match status" value="1"/>
</dbReference>
<dbReference type="PANTHER" id="PTHR37507:SF2">
    <property type="entry name" value="SPORULATION PROTEIN YDCC"/>
    <property type="match status" value="1"/>
</dbReference>
<feature type="signal peptide" evidence="2">
    <location>
        <begin position="1"/>
        <end position="29"/>
    </location>
</feature>
<dbReference type="EMBL" id="PVNL01000135">
    <property type="protein sequence ID" value="PRP96009.1"/>
    <property type="molecule type" value="Genomic_DNA"/>
</dbReference>
<feature type="chain" id="PRO_5015647671" description="Uncharacterized protein TP-0789 domain-containing protein" evidence="2">
    <location>
        <begin position="30"/>
        <end position="251"/>
    </location>
</feature>
<evidence type="ECO:0000256" key="2">
    <source>
        <dbReference type="SAM" id="SignalP"/>
    </source>
</evidence>
<dbReference type="InterPro" id="IPR029046">
    <property type="entry name" value="LolA/LolB/LppX"/>
</dbReference>
<reference evidence="4 5" key="1">
    <citation type="submission" date="2018-03" db="EMBL/GenBank/DDBJ databases">
        <title>Draft Genome Sequences of the Obligatory Marine Myxobacteria Enhygromyxa salina SWB007.</title>
        <authorList>
            <person name="Poehlein A."/>
            <person name="Moghaddam J.A."/>
            <person name="Harms H."/>
            <person name="Alanjari M."/>
            <person name="Koenig G.M."/>
            <person name="Daniel R."/>
            <person name="Schaeberle T.F."/>
        </authorList>
    </citation>
    <scope>NUCLEOTIDE SEQUENCE [LARGE SCALE GENOMIC DNA]</scope>
    <source>
        <strain evidence="4 5">SWB007</strain>
    </source>
</reference>
<sequence>MKLSTVLSAFLVCTPVALAIVAPPSVAQAADGAAVLKKLDKDAEAFADVSYVSTMEIWKNGSKKKTLQFDMTMKGLDKQYISFTAPGDVAGMKILMVGDELWMYSPEFQKVRKVAAHAQSQGFLGSEFTPEDMVMTGLEKHFDAEIGGQSGNETYLSLTPKADFTSSWSKLELTIDKTKGGVTKIKYFDGSGTAVREQLREGWSKISGKAMPTQIKMKNLKTNAETVIQLSDIKVDQGVEDDLFSRRTLLR</sequence>
<dbReference type="SUPFAM" id="SSF89392">
    <property type="entry name" value="Prokaryotic lipoproteins and lipoprotein localization factors"/>
    <property type="match status" value="1"/>
</dbReference>
<dbReference type="InterPro" id="IPR033399">
    <property type="entry name" value="TP_0789-like"/>
</dbReference>